<evidence type="ECO:0000256" key="1">
    <source>
        <dbReference type="SAM" id="Phobius"/>
    </source>
</evidence>
<organism evidence="2 3">
    <name type="scientific">Paraburkholderia bannensis</name>
    <dbReference type="NCBI Taxonomy" id="765414"/>
    <lineage>
        <taxon>Bacteria</taxon>
        <taxon>Pseudomonadati</taxon>
        <taxon>Pseudomonadota</taxon>
        <taxon>Betaproteobacteria</taxon>
        <taxon>Burkholderiales</taxon>
        <taxon>Burkholderiaceae</taxon>
        <taxon>Paraburkholderia</taxon>
    </lineage>
</organism>
<dbReference type="AlphaFoldDB" id="A0A7W9U2X2"/>
<protein>
    <submittedName>
        <fullName evidence="2">Putative membrane protein YfcA</fullName>
    </submittedName>
</protein>
<feature type="transmembrane region" description="Helical" evidence="1">
    <location>
        <begin position="6"/>
        <end position="24"/>
    </location>
</feature>
<gene>
    <name evidence="2" type="ORF">F4827_005909</name>
</gene>
<dbReference type="Proteomes" id="UP000571554">
    <property type="component" value="Unassembled WGS sequence"/>
</dbReference>
<evidence type="ECO:0000313" key="2">
    <source>
        <dbReference type="EMBL" id="MBB6106039.1"/>
    </source>
</evidence>
<evidence type="ECO:0000313" key="3">
    <source>
        <dbReference type="Proteomes" id="UP000571554"/>
    </source>
</evidence>
<reference evidence="2 3" key="1">
    <citation type="submission" date="2020-08" db="EMBL/GenBank/DDBJ databases">
        <title>Above-ground endophytic microbial communities from plants in different locations in the United States.</title>
        <authorList>
            <person name="Frank C."/>
        </authorList>
    </citation>
    <scope>NUCLEOTIDE SEQUENCE [LARGE SCALE GENOMIC DNA]</scope>
    <source>
        <strain evidence="2 3">WP4_2_2</strain>
    </source>
</reference>
<proteinExistence type="predicted"/>
<keyword evidence="1" id="KW-0472">Membrane</keyword>
<dbReference type="RefSeq" id="WP_183730546.1">
    <property type="nucleotide sequence ID" value="NZ_JACHBW010000022.1"/>
</dbReference>
<accession>A0A7W9U2X2</accession>
<feature type="transmembrane region" description="Helical" evidence="1">
    <location>
        <begin position="59"/>
        <end position="79"/>
    </location>
</feature>
<name>A0A7W9U2X2_9BURK</name>
<comment type="caution">
    <text evidence="2">The sequence shown here is derived from an EMBL/GenBank/DDBJ whole genome shotgun (WGS) entry which is preliminary data.</text>
</comment>
<keyword evidence="3" id="KW-1185">Reference proteome</keyword>
<keyword evidence="1" id="KW-1133">Transmembrane helix</keyword>
<sequence length="88" mass="9586">MFAFIATVSLLIMIYVHVSIPRFTDTRRKRLIAHAVLLLVGLAFGTISAMLSGGIAPPWVVLFGGMGVVHVPALCVLVLKRFRHEGQS</sequence>
<dbReference type="EMBL" id="JACHBW010000022">
    <property type="protein sequence ID" value="MBB6106039.1"/>
    <property type="molecule type" value="Genomic_DNA"/>
</dbReference>
<feature type="transmembrane region" description="Helical" evidence="1">
    <location>
        <begin position="31"/>
        <end position="53"/>
    </location>
</feature>
<keyword evidence="1" id="KW-0812">Transmembrane</keyword>